<dbReference type="AlphaFoldDB" id="A0AAV4MPX3"/>
<name>A0AAV4MPX3_9ARAC</name>
<dbReference type="Proteomes" id="UP001054837">
    <property type="component" value="Unassembled WGS sequence"/>
</dbReference>
<evidence type="ECO:0000313" key="1">
    <source>
        <dbReference type="EMBL" id="GIX73848.1"/>
    </source>
</evidence>
<evidence type="ECO:0000313" key="2">
    <source>
        <dbReference type="Proteomes" id="UP001054837"/>
    </source>
</evidence>
<protein>
    <submittedName>
        <fullName evidence="1">Uncharacterized protein</fullName>
    </submittedName>
</protein>
<comment type="caution">
    <text evidence="1">The sequence shown here is derived from an EMBL/GenBank/DDBJ whole genome shotgun (WGS) entry which is preliminary data.</text>
</comment>
<organism evidence="1 2">
    <name type="scientific">Caerostris darwini</name>
    <dbReference type="NCBI Taxonomy" id="1538125"/>
    <lineage>
        <taxon>Eukaryota</taxon>
        <taxon>Metazoa</taxon>
        <taxon>Ecdysozoa</taxon>
        <taxon>Arthropoda</taxon>
        <taxon>Chelicerata</taxon>
        <taxon>Arachnida</taxon>
        <taxon>Araneae</taxon>
        <taxon>Araneomorphae</taxon>
        <taxon>Entelegynae</taxon>
        <taxon>Araneoidea</taxon>
        <taxon>Araneidae</taxon>
        <taxon>Caerostris</taxon>
    </lineage>
</organism>
<keyword evidence="2" id="KW-1185">Reference proteome</keyword>
<gene>
    <name evidence="1" type="ORF">CDAR_245981</name>
</gene>
<dbReference type="EMBL" id="BPLQ01000656">
    <property type="protein sequence ID" value="GIX73848.1"/>
    <property type="molecule type" value="Genomic_DNA"/>
</dbReference>
<accession>A0AAV4MPX3</accession>
<sequence>MRSPNSRRKHWVTLIKITVCQVEGDYLTETKLNHRCGHRHSGNGVIEVNPKSCRTLVNSNNINPRLAKVCENDVIQNKFPSTPRLYSLTATAILRYNGFH</sequence>
<reference evidence="1 2" key="1">
    <citation type="submission" date="2021-06" db="EMBL/GenBank/DDBJ databases">
        <title>Caerostris darwini draft genome.</title>
        <authorList>
            <person name="Kono N."/>
            <person name="Arakawa K."/>
        </authorList>
    </citation>
    <scope>NUCLEOTIDE SEQUENCE [LARGE SCALE GENOMIC DNA]</scope>
</reference>
<proteinExistence type="predicted"/>